<feature type="region of interest" description="Disordered" evidence="1">
    <location>
        <begin position="139"/>
        <end position="172"/>
    </location>
</feature>
<evidence type="ECO:0008006" key="5">
    <source>
        <dbReference type="Google" id="ProtNLM"/>
    </source>
</evidence>
<evidence type="ECO:0000256" key="2">
    <source>
        <dbReference type="SAM" id="SignalP"/>
    </source>
</evidence>
<evidence type="ECO:0000256" key="1">
    <source>
        <dbReference type="SAM" id="MobiDB-lite"/>
    </source>
</evidence>
<evidence type="ECO:0000313" key="3">
    <source>
        <dbReference type="EMBL" id="KIM28226.1"/>
    </source>
</evidence>
<keyword evidence="4" id="KW-1185">Reference proteome</keyword>
<keyword evidence="2" id="KW-0732">Signal</keyword>
<sequence>MHISYAVWTIVAFVVGEAYGMKQEDLHNLLKRQNLETLQQCTNTCNSFSTQSNQCSSLISNTSAYSQCFCSGSVAQTVVDCVNCGIVVSSSQSDVDLVQYVYNTYTNACNMLGSPVAIAITTQPAVTFPCTLNLSSNPSGVTPNTNTPNTNTALFSTTSGSATRTSTGVTSTPTGITLPTNLSIDPAQASLLSSLLGAISAV</sequence>
<organism evidence="3 4">
    <name type="scientific">Serendipita vermifera MAFF 305830</name>
    <dbReference type="NCBI Taxonomy" id="933852"/>
    <lineage>
        <taxon>Eukaryota</taxon>
        <taxon>Fungi</taxon>
        <taxon>Dikarya</taxon>
        <taxon>Basidiomycota</taxon>
        <taxon>Agaricomycotina</taxon>
        <taxon>Agaricomycetes</taxon>
        <taxon>Sebacinales</taxon>
        <taxon>Serendipitaceae</taxon>
        <taxon>Serendipita</taxon>
    </lineage>
</organism>
<evidence type="ECO:0000313" key="4">
    <source>
        <dbReference type="Proteomes" id="UP000054097"/>
    </source>
</evidence>
<proteinExistence type="predicted"/>
<reference evidence="4" key="2">
    <citation type="submission" date="2015-01" db="EMBL/GenBank/DDBJ databases">
        <title>Evolutionary Origins and Diversification of the Mycorrhizal Mutualists.</title>
        <authorList>
            <consortium name="DOE Joint Genome Institute"/>
            <consortium name="Mycorrhizal Genomics Consortium"/>
            <person name="Kohler A."/>
            <person name="Kuo A."/>
            <person name="Nagy L.G."/>
            <person name="Floudas D."/>
            <person name="Copeland A."/>
            <person name="Barry K.W."/>
            <person name="Cichocki N."/>
            <person name="Veneault-Fourrey C."/>
            <person name="LaButti K."/>
            <person name="Lindquist E.A."/>
            <person name="Lipzen A."/>
            <person name="Lundell T."/>
            <person name="Morin E."/>
            <person name="Murat C."/>
            <person name="Riley R."/>
            <person name="Ohm R."/>
            <person name="Sun H."/>
            <person name="Tunlid A."/>
            <person name="Henrissat B."/>
            <person name="Grigoriev I.V."/>
            <person name="Hibbett D.S."/>
            <person name="Martin F."/>
        </authorList>
    </citation>
    <scope>NUCLEOTIDE SEQUENCE [LARGE SCALE GENOMIC DNA]</scope>
    <source>
        <strain evidence="4">MAFF 305830</strain>
    </source>
</reference>
<dbReference type="EMBL" id="KN824294">
    <property type="protein sequence ID" value="KIM28226.1"/>
    <property type="molecule type" value="Genomic_DNA"/>
</dbReference>
<dbReference type="AlphaFoldDB" id="A0A0C3B9V1"/>
<dbReference type="OrthoDB" id="2564568at2759"/>
<name>A0A0C3B9V1_SERVB</name>
<feature type="signal peptide" evidence="2">
    <location>
        <begin position="1"/>
        <end position="20"/>
    </location>
</feature>
<protein>
    <recommendedName>
        <fullName evidence="5">Extracellular membrane protein CFEM domain-containing protein</fullName>
    </recommendedName>
</protein>
<dbReference type="Proteomes" id="UP000054097">
    <property type="component" value="Unassembled WGS sequence"/>
</dbReference>
<accession>A0A0C3B9V1</accession>
<reference evidence="3 4" key="1">
    <citation type="submission" date="2014-04" db="EMBL/GenBank/DDBJ databases">
        <authorList>
            <consortium name="DOE Joint Genome Institute"/>
            <person name="Kuo A."/>
            <person name="Zuccaro A."/>
            <person name="Kohler A."/>
            <person name="Nagy L.G."/>
            <person name="Floudas D."/>
            <person name="Copeland A."/>
            <person name="Barry K.W."/>
            <person name="Cichocki N."/>
            <person name="Veneault-Fourrey C."/>
            <person name="LaButti K."/>
            <person name="Lindquist E.A."/>
            <person name="Lipzen A."/>
            <person name="Lundell T."/>
            <person name="Morin E."/>
            <person name="Murat C."/>
            <person name="Sun H."/>
            <person name="Tunlid A."/>
            <person name="Henrissat B."/>
            <person name="Grigoriev I.V."/>
            <person name="Hibbett D.S."/>
            <person name="Martin F."/>
            <person name="Nordberg H.P."/>
            <person name="Cantor M.N."/>
            <person name="Hua S.X."/>
        </authorList>
    </citation>
    <scope>NUCLEOTIDE SEQUENCE [LARGE SCALE GENOMIC DNA]</scope>
    <source>
        <strain evidence="3 4">MAFF 305830</strain>
    </source>
</reference>
<dbReference type="HOGENOM" id="CLU_1267568_0_0_1"/>
<feature type="chain" id="PRO_5002161585" description="Extracellular membrane protein CFEM domain-containing protein" evidence="2">
    <location>
        <begin position="21"/>
        <end position="202"/>
    </location>
</feature>
<gene>
    <name evidence="3" type="ORF">M408DRAFT_144618</name>
</gene>